<sequence>MRIKYLVMILLMFMLVGCSNRVISLDGKSENWRVMLTNSSAAEMVEFTIRYIGDEQIVKDVHYQFGGQEFDANGYEEHLGMPQRHIKHASGSKFLDLEPFPMPVHIQWNEDQVETVYLQGL</sequence>
<gene>
    <name evidence="1" type="ORF">ABXS70_04060</name>
</gene>
<dbReference type="RefSeq" id="WP_342552358.1">
    <property type="nucleotide sequence ID" value="NZ_CP159992.1"/>
</dbReference>
<dbReference type="EMBL" id="CP159992">
    <property type="protein sequence ID" value="XCP95899.1"/>
    <property type="molecule type" value="Genomic_DNA"/>
</dbReference>
<evidence type="ECO:0000313" key="1">
    <source>
        <dbReference type="EMBL" id="XCP95899.1"/>
    </source>
</evidence>
<dbReference type="AlphaFoldDB" id="A0AAU8NEX1"/>
<dbReference type="PROSITE" id="PS51257">
    <property type="entry name" value="PROKAR_LIPOPROTEIN"/>
    <property type="match status" value="1"/>
</dbReference>
<protein>
    <submittedName>
        <fullName evidence="1">Uncharacterized protein</fullName>
    </submittedName>
</protein>
<reference evidence="1" key="1">
    <citation type="submission" date="2024-05" db="EMBL/GenBank/DDBJ databases">
        <title>Draft genome assemblies of 36 bacteria isolated from hibernating arctic ground squirrels.</title>
        <authorList>
            <person name="McKee H."/>
            <person name="Mullen L."/>
            <person name="Drown D.M."/>
            <person name="Duddleston K.N."/>
        </authorList>
    </citation>
    <scope>NUCLEOTIDE SEQUENCE</scope>
    <source>
        <strain evidence="1">AN1007</strain>
    </source>
</reference>
<name>A0AAU8NEX1_9BACL</name>
<proteinExistence type="predicted"/>
<organism evidence="1">
    <name type="scientific">Paenibacillus sp. AN1007</name>
    <dbReference type="NCBI Taxonomy" id="3151385"/>
    <lineage>
        <taxon>Bacteria</taxon>
        <taxon>Bacillati</taxon>
        <taxon>Bacillota</taxon>
        <taxon>Bacilli</taxon>
        <taxon>Bacillales</taxon>
        <taxon>Paenibacillaceae</taxon>
        <taxon>Paenibacillus</taxon>
    </lineage>
</organism>
<accession>A0AAU8NEX1</accession>